<organism evidence="6 7">
    <name type="scientific">Phyllosticta capitalensis</name>
    <dbReference type="NCBI Taxonomy" id="121624"/>
    <lineage>
        <taxon>Eukaryota</taxon>
        <taxon>Fungi</taxon>
        <taxon>Dikarya</taxon>
        <taxon>Ascomycota</taxon>
        <taxon>Pezizomycotina</taxon>
        <taxon>Dothideomycetes</taxon>
        <taxon>Dothideomycetes incertae sedis</taxon>
        <taxon>Botryosphaeriales</taxon>
        <taxon>Phyllostictaceae</taxon>
        <taxon>Phyllosticta</taxon>
    </lineage>
</organism>
<reference evidence="6 7" key="1">
    <citation type="submission" date="2024-04" db="EMBL/GenBank/DDBJ databases">
        <title>Phyllosticta paracitricarpa is synonymous to the EU quarantine fungus P. citricarpa based on phylogenomic analyses.</title>
        <authorList>
            <consortium name="Lawrence Berkeley National Laboratory"/>
            <person name="Van Ingen-Buijs V.A."/>
            <person name="Van Westerhoven A.C."/>
            <person name="Haridas S."/>
            <person name="Skiadas P."/>
            <person name="Martin F."/>
            <person name="Groenewald J.Z."/>
            <person name="Crous P.W."/>
            <person name="Seidl M.F."/>
        </authorList>
    </citation>
    <scope>NUCLEOTIDE SEQUENCE [LARGE SCALE GENOMIC DNA]</scope>
    <source>
        <strain evidence="6 7">CBS 123374</strain>
    </source>
</reference>
<evidence type="ECO:0000256" key="4">
    <source>
        <dbReference type="RuleBase" id="RU003651"/>
    </source>
</evidence>
<dbReference type="InterPro" id="IPR003593">
    <property type="entry name" value="AAA+_ATPase"/>
</dbReference>
<evidence type="ECO:0000313" key="7">
    <source>
        <dbReference type="Proteomes" id="UP001492380"/>
    </source>
</evidence>
<dbReference type="InterPro" id="IPR057495">
    <property type="entry name" value="AAA_lid_BCS1"/>
</dbReference>
<dbReference type="SUPFAM" id="SSF52540">
    <property type="entry name" value="P-loop containing nucleoside triphosphate hydrolases"/>
    <property type="match status" value="1"/>
</dbReference>
<dbReference type="Pfam" id="PF00004">
    <property type="entry name" value="AAA"/>
    <property type="match status" value="1"/>
</dbReference>
<dbReference type="SMART" id="SM00382">
    <property type="entry name" value="AAA"/>
    <property type="match status" value="1"/>
</dbReference>
<accession>A0ABR1Z3H0</accession>
<dbReference type="Pfam" id="PF25426">
    <property type="entry name" value="AAA_lid_BCS1"/>
    <property type="match status" value="1"/>
</dbReference>
<dbReference type="EMBL" id="JBBWRZ010000001">
    <property type="protein sequence ID" value="KAK8246938.1"/>
    <property type="molecule type" value="Genomic_DNA"/>
</dbReference>
<dbReference type="InterPro" id="IPR003960">
    <property type="entry name" value="ATPase_AAA_CS"/>
</dbReference>
<keyword evidence="7" id="KW-1185">Reference proteome</keyword>
<evidence type="ECO:0000259" key="5">
    <source>
        <dbReference type="SMART" id="SM00382"/>
    </source>
</evidence>
<dbReference type="Gene3D" id="3.40.50.300">
    <property type="entry name" value="P-loop containing nucleotide triphosphate hydrolases"/>
    <property type="match status" value="1"/>
</dbReference>
<evidence type="ECO:0000256" key="1">
    <source>
        <dbReference type="ARBA" id="ARBA00007448"/>
    </source>
</evidence>
<keyword evidence="3 4" id="KW-0067">ATP-binding</keyword>
<gene>
    <name evidence="6" type="ORF">HDK90DRAFT_407610</name>
</gene>
<name>A0ABR1Z3H0_9PEZI</name>
<keyword evidence="2 4" id="KW-0547">Nucleotide-binding</keyword>
<comment type="similarity">
    <text evidence="1">Belongs to the AAA ATPase family. BCS1 subfamily.</text>
</comment>
<feature type="domain" description="AAA+ ATPase" evidence="5">
    <location>
        <begin position="59"/>
        <end position="200"/>
    </location>
</feature>
<comment type="caution">
    <text evidence="6">The sequence shown here is derived from an EMBL/GenBank/DDBJ whole genome shotgun (WGS) entry which is preliminary data.</text>
</comment>
<proteinExistence type="inferred from homology"/>
<sequence>MIFKPSDNLQNFGLPSFVRRRDMSSIDMDERLKADLIEDAKAYFHPASEAYYVNRGIPLRRGYLFYGPPGCGKTSICGALASMLNLDLYTISLASENANDKNLEKLFSHLPKRCIVLLEDIDSAGVERENMSVALHGMSRQRNDHYWPSLTIGGLLNVIDGAGAAEGRLIIMTSNHPETLDRALIRPGRIDKTFYFGHVSKAVAASMFKRIYSSYDNDIITGLEAVDNLDLLADEFVQQMPVDIEITPAELQCFLLEHRNSPFDALRSAYQIFPGATFDRDICESMRAETVQAEDIDMENSESEESVYYSVGSQWSPRGF</sequence>
<dbReference type="PROSITE" id="PS00674">
    <property type="entry name" value="AAA"/>
    <property type="match status" value="1"/>
</dbReference>
<dbReference type="InterPro" id="IPR027417">
    <property type="entry name" value="P-loop_NTPase"/>
</dbReference>
<dbReference type="InterPro" id="IPR050747">
    <property type="entry name" value="Mitochondrial_chaperone_BCS1"/>
</dbReference>
<evidence type="ECO:0000256" key="2">
    <source>
        <dbReference type="ARBA" id="ARBA00022741"/>
    </source>
</evidence>
<dbReference type="InterPro" id="IPR003959">
    <property type="entry name" value="ATPase_AAA_core"/>
</dbReference>
<protein>
    <submittedName>
        <fullName evidence="6">Mitochondrial chaperone BCS1</fullName>
    </submittedName>
</protein>
<dbReference type="Proteomes" id="UP001492380">
    <property type="component" value="Unassembled WGS sequence"/>
</dbReference>
<evidence type="ECO:0000256" key="3">
    <source>
        <dbReference type="ARBA" id="ARBA00022840"/>
    </source>
</evidence>
<dbReference type="PANTHER" id="PTHR23070">
    <property type="entry name" value="BCS1 AAA-TYPE ATPASE"/>
    <property type="match status" value="1"/>
</dbReference>
<evidence type="ECO:0000313" key="6">
    <source>
        <dbReference type="EMBL" id="KAK8246938.1"/>
    </source>
</evidence>